<sequence length="277" mass="30340">MSQVKKSTLIKNWLLTYSSETCYNYERLQGLGNTNAFVPVIRELYPEDQQAEELKKYLVFYNTEPSWMGPIINGITTAMEEKRANGAEITADEITVLRSALMGPMAGIGDTVSQSIAYPVLAGICIQLALAGNFAGPILFEVVFKILMLATGYSMYMLGYRRGRDAIVEILQSGLINRILDAVSVVGLMVVGAMTVQNVALDVAFAEFTWVNELGDVTFNLQHGVFDALLPGLLPLLVVLGTWGLLRKRVKPLTMVLIIFALGFVIVGLKALCGAYM</sequence>
<keyword evidence="6 9" id="KW-0812">Transmembrane</keyword>
<dbReference type="PANTHER" id="PTHR32502">
    <property type="entry name" value="N-ACETYLGALACTOSAMINE PERMEASE II COMPONENT-RELATED"/>
    <property type="match status" value="1"/>
</dbReference>
<feature type="transmembrane region" description="Helical" evidence="9">
    <location>
        <begin position="138"/>
        <end position="158"/>
    </location>
</feature>
<comment type="subcellular location">
    <subcellularLocation>
        <location evidence="1">Cell membrane</location>
        <topology evidence="1">Multi-pass membrane protein</topology>
    </subcellularLocation>
</comment>
<proteinExistence type="predicted"/>
<evidence type="ECO:0000256" key="8">
    <source>
        <dbReference type="ARBA" id="ARBA00023136"/>
    </source>
</evidence>
<dbReference type="PANTHER" id="PTHR32502:SF5">
    <property type="entry name" value="N-ACETYLGALACTOSAMINE PERMEASE IID COMPONENT-RELATED"/>
    <property type="match status" value="1"/>
</dbReference>
<evidence type="ECO:0000256" key="4">
    <source>
        <dbReference type="ARBA" id="ARBA00022597"/>
    </source>
</evidence>
<accession>A0ABS7MJ58</accession>
<feature type="transmembrane region" description="Helical" evidence="9">
    <location>
        <begin position="228"/>
        <end position="246"/>
    </location>
</feature>
<keyword evidence="2" id="KW-0813">Transport</keyword>
<evidence type="ECO:0000256" key="3">
    <source>
        <dbReference type="ARBA" id="ARBA00022475"/>
    </source>
</evidence>
<keyword evidence="8 9" id="KW-0472">Membrane</keyword>
<protein>
    <submittedName>
        <fullName evidence="10">PTS system mannose/fructose/sorbose family transporter subunit IID</fullName>
    </submittedName>
</protein>
<feature type="transmembrane region" description="Helical" evidence="9">
    <location>
        <begin position="115"/>
        <end position="132"/>
    </location>
</feature>
<comment type="caution">
    <text evidence="10">The sequence shown here is derived from an EMBL/GenBank/DDBJ whole genome shotgun (WGS) entry which is preliminary data.</text>
</comment>
<keyword evidence="4" id="KW-0762">Sugar transport</keyword>
<evidence type="ECO:0000256" key="2">
    <source>
        <dbReference type="ARBA" id="ARBA00022448"/>
    </source>
</evidence>
<feature type="transmembrane region" description="Helical" evidence="9">
    <location>
        <begin position="253"/>
        <end position="272"/>
    </location>
</feature>
<evidence type="ECO:0000256" key="1">
    <source>
        <dbReference type="ARBA" id="ARBA00004651"/>
    </source>
</evidence>
<dbReference type="InterPro" id="IPR004704">
    <property type="entry name" value="PTS_IID_man"/>
</dbReference>
<name>A0ABS7MJ58_9ACTN</name>
<dbReference type="Pfam" id="PF03613">
    <property type="entry name" value="EIID-AGA"/>
    <property type="match status" value="1"/>
</dbReference>
<keyword evidence="5" id="KW-0598">Phosphotransferase system</keyword>
<keyword evidence="7 9" id="KW-1133">Transmembrane helix</keyword>
<reference evidence="10 11" key="1">
    <citation type="submission" date="2021-08" db="EMBL/GenBank/DDBJ databases">
        <title>Collinsella faecalis sp. nov. isolated from swine faeces.</title>
        <authorList>
            <person name="Oh B.S."/>
            <person name="Lee J.H."/>
        </authorList>
    </citation>
    <scope>NUCLEOTIDE SEQUENCE [LARGE SCALE GENOMIC DNA]</scope>
    <source>
        <strain evidence="10 11">AGMB00827</strain>
    </source>
</reference>
<feature type="transmembrane region" description="Helical" evidence="9">
    <location>
        <begin position="179"/>
        <end position="200"/>
    </location>
</feature>
<dbReference type="Proteomes" id="UP000700908">
    <property type="component" value="Unassembled WGS sequence"/>
</dbReference>
<evidence type="ECO:0000256" key="6">
    <source>
        <dbReference type="ARBA" id="ARBA00022692"/>
    </source>
</evidence>
<keyword evidence="11" id="KW-1185">Reference proteome</keyword>
<dbReference type="InterPro" id="IPR050303">
    <property type="entry name" value="GatZ_KbaZ_carbometab"/>
</dbReference>
<evidence type="ECO:0000313" key="11">
    <source>
        <dbReference type="Proteomes" id="UP000700908"/>
    </source>
</evidence>
<evidence type="ECO:0000256" key="9">
    <source>
        <dbReference type="SAM" id="Phobius"/>
    </source>
</evidence>
<dbReference type="EMBL" id="JAIMFO010000004">
    <property type="protein sequence ID" value="MBY4797063.1"/>
    <property type="molecule type" value="Genomic_DNA"/>
</dbReference>
<evidence type="ECO:0000256" key="5">
    <source>
        <dbReference type="ARBA" id="ARBA00022683"/>
    </source>
</evidence>
<evidence type="ECO:0000313" key="10">
    <source>
        <dbReference type="EMBL" id="MBY4797063.1"/>
    </source>
</evidence>
<evidence type="ECO:0000256" key="7">
    <source>
        <dbReference type="ARBA" id="ARBA00022989"/>
    </source>
</evidence>
<dbReference type="PROSITE" id="PS51108">
    <property type="entry name" value="PTS_EIID"/>
    <property type="match status" value="1"/>
</dbReference>
<gene>
    <name evidence="10" type="ORF">K6V98_01625</name>
</gene>
<keyword evidence="3" id="KW-1003">Cell membrane</keyword>
<dbReference type="RefSeq" id="WP_222198781.1">
    <property type="nucleotide sequence ID" value="NZ_JAIMFO010000004.1"/>
</dbReference>
<organism evidence="10 11">
    <name type="scientific">Collinsella ureilytica</name>
    <dbReference type="NCBI Taxonomy" id="2869515"/>
    <lineage>
        <taxon>Bacteria</taxon>
        <taxon>Bacillati</taxon>
        <taxon>Actinomycetota</taxon>
        <taxon>Coriobacteriia</taxon>
        <taxon>Coriobacteriales</taxon>
        <taxon>Coriobacteriaceae</taxon>
        <taxon>Collinsella</taxon>
    </lineage>
</organism>